<feature type="domain" description="Nucleoside transporter/FeoB GTPase Gate" evidence="2">
    <location>
        <begin position="239"/>
        <end position="327"/>
    </location>
</feature>
<dbReference type="InterPro" id="IPR011642">
    <property type="entry name" value="Gate_dom"/>
</dbReference>
<sequence>MRLLVIVFMVIFILYRLRNRSIFSEIKHFVLIIIVFFLVINIIKYPQQSFDAAKLGVDTWFNIVFPALLPFFIGAELLIGLGVVNFLGILLEPIIRPLFNVSGEGAFVLAMSITSGYPIGVKLITQLRNQERFDKFEAQRLLSFCSTSGPLFMISAVSIGMFHNPQLGTVITISHYLGAIATGILFRFYKFKYKNSLSNNIKKRYLKRAFQEMFQTTQSNEKTFGALLGSAVKNSVETLFVIGGFIVLFSVVIKILTTIGIIHIISFFFQNILSIFHFQASTGGALISGIFEITMGCKLLSETPGIPFIEQAVLATIIISWSGLSIHAQSASLISKTDLNTGIYIFSKFIHSIFSGFFVLIIVPVTHTMFNHINTPVFLNQSSKLVNFTWTSKILFSSKLFLSMTIFIAIVAILFQTLFLGIWSVKNTRKKK</sequence>
<evidence type="ECO:0000259" key="2">
    <source>
        <dbReference type="Pfam" id="PF07670"/>
    </source>
</evidence>
<proteinExistence type="predicted"/>
<feature type="transmembrane region" description="Helical" evidence="1">
    <location>
        <begin position="67"/>
        <end position="91"/>
    </location>
</feature>
<keyword evidence="1" id="KW-1133">Transmembrane helix</keyword>
<dbReference type="RefSeq" id="WP_132242630.1">
    <property type="nucleotide sequence ID" value="NZ_SLWV01000003.1"/>
</dbReference>
<feature type="transmembrane region" description="Helical" evidence="1">
    <location>
        <begin position="97"/>
        <end position="120"/>
    </location>
</feature>
<comment type="caution">
    <text evidence="3">The sequence shown here is derived from an EMBL/GenBank/DDBJ whole genome shotgun (WGS) entry which is preliminary data.</text>
</comment>
<dbReference type="EMBL" id="SLWV01000003">
    <property type="protein sequence ID" value="TCO78995.1"/>
    <property type="molecule type" value="Genomic_DNA"/>
</dbReference>
<name>A0A4R2LI54_9FIRM</name>
<dbReference type="NCBIfam" id="TIGR02871">
    <property type="entry name" value="spore_ylbJ"/>
    <property type="match status" value="1"/>
</dbReference>
<protein>
    <submittedName>
        <fullName evidence="3">Sporulation integral membrane protein YlbJ</fullName>
    </submittedName>
</protein>
<evidence type="ECO:0000313" key="3">
    <source>
        <dbReference type="EMBL" id="TCO78995.1"/>
    </source>
</evidence>
<keyword evidence="4" id="KW-1185">Reference proteome</keyword>
<keyword evidence="1" id="KW-0472">Membrane</keyword>
<feature type="transmembrane region" description="Helical" evidence="1">
    <location>
        <begin position="141"/>
        <end position="162"/>
    </location>
</feature>
<feature type="transmembrane region" description="Helical" evidence="1">
    <location>
        <begin position="239"/>
        <end position="269"/>
    </location>
</feature>
<feature type="transmembrane region" description="Helical" evidence="1">
    <location>
        <begin position="349"/>
        <end position="370"/>
    </location>
</feature>
<feature type="domain" description="Nucleoside transporter/FeoB GTPase Gate" evidence="2">
    <location>
        <begin position="64"/>
        <end position="164"/>
    </location>
</feature>
<keyword evidence="1" id="KW-0812">Transmembrane</keyword>
<dbReference type="Proteomes" id="UP000294919">
    <property type="component" value="Unassembled WGS sequence"/>
</dbReference>
<dbReference type="Pfam" id="PF07670">
    <property type="entry name" value="Gate"/>
    <property type="match status" value="2"/>
</dbReference>
<feature type="transmembrane region" description="Helical" evidence="1">
    <location>
        <begin position="400"/>
        <end position="423"/>
    </location>
</feature>
<dbReference type="OrthoDB" id="1645614at2"/>
<dbReference type="InterPro" id="IPR014226">
    <property type="entry name" value="Spore_IM_YlbJ"/>
</dbReference>
<feature type="transmembrane region" description="Helical" evidence="1">
    <location>
        <begin position="308"/>
        <end position="328"/>
    </location>
</feature>
<gene>
    <name evidence="3" type="ORF">EV214_10345</name>
</gene>
<dbReference type="AlphaFoldDB" id="A0A4R2LI54"/>
<reference evidence="3 4" key="1">
    <citation type="submission" date="2019-03" db="EMBL/GenBank/DDBJ databases">
        <title>Genomic Encyclopedia of Type Strains, Phase IV (KMG-IV): sequencing the most valuable type-strain genomes for metagenomic binning, comparative biology and taxonomic classification.</title>
        <authorList>
            <person name="Goeker M."/>
        </authorList>
    </citation>
    <scope>NUCLEOTIDE SEQUENCE [LARGE SCALE GENOMIC DNA]</scope>
    <source>
        <strain evidence="3 4">DSM 102940</strain>
    </source>
</reference>
<feature type="transmembrane region" description="Helical" evidence="1">
    <location>
        <begin position="28"/>
        <end position="46"/>
    </location>
</feature>
<accession>A0A4R2LI54</accession>
<evidence type="ECO:0000313" key="4">
    <source>
        <dbReference type="Proteomes" id="UP000294919"/>
    </source>
</evidence>
<feature type="transmembrane region" description="Helical" evidence="1">
    <location>
        <begin position="168"/>
        <end position="189"/>
    </location>
</feature>
<evidence type="ECO:0000256" key="1">
    <source>
        <dbReference type="SAM" id="Phobius"/>
    </source>
</evidence>
<organism evidence="3 4">
    <name type="scientific">Marinisporobacter balticus</name>
    <dbReference type="NCBI Taxonomy" id="2018667"/>
    <lineage>
        <taxon>Bacteria</taxon>
        <taxon>Bacillati</taxon>
        <taxon>Bacillota</taxon>
        <taxon>Clostridia</taxon>
        <taxon>Peptostreptococcales</taxon>
        <taxon>Thermotaleaceae</taxon>
        <taxon>Marinisporobacter</taxon>
    </lineage>
</organism>